<dbReference type="AlphaFoldDB" id="A0A2M7T7X6"/>
<dbReference type="Pfam" id="PF07085">
    <property type="entry name" value="DRTGG"/>
    <property type="match status" value="1"/>
</dbReference>
<evidence type="ECO:0000313" key="3">
    <source>
        <dbReference type="Proteomes" id="UP000230956"/>
    </source>
</evidence>
<dbReference type="EMBL" id="PFNG01000136">
    <property type="protein sequence ID" value="PIZ38851.1"/>
    <property type="molecule type" value="Genomic_DNA"/>
</dbReference>
<dbReference type="RefSeq" id="WP_286679252.1">
    <property type="nucleotide sequence ID" value="NZ_MNXI01000139.1"/>
</dbReference>
<sequence>MAVLYIVSTEAYSGKTGLCLSLGLELLERGFKIGYMKPVGTLPGIVNDKIVDLDAYYILKHLGIEENLEDVSPISLTRKFMHAHLRGEECDCSSVIKKAFDRISKGKDIMLLENGADVNEGRFINAAAFQIAGELNASALFIARFRSELVVDDILAARDLMGDRFLGLVLNQVPSSQRETVDMIIPYLKKKGITTYGILPQDKTLMSVTVGEIADHLNGTILTATEKTNELVENFMVGAMGQEKALRFFQRTANKAVITGGDRADVQLAALETPTKALILTGNMQPSPIVMARAEDLGIPMILVDLDTLHAVEKTDELVGRVRIHQAQKVERFRELVRSNINVDGIIADLGL</sequence>
<organism evidence="2 3">
    <name type="scientific">Candidatus Aquicultor secundus</name>
    <dbReference type="NCBI Taxonomy" id="1973895"/>
    <lineage>
        <taxon>Bacteria</taxon>
        <taxon>Bacillati</taxon>
        <taxon>Actinomycetota</taxon>
        <taxon>Candidatus Aquicultoria</taxon>
        <taxon>Candidatus Aquicultorales</taxon>
        <taxon>Candidatus Aquicultoraceae</taxon>
        <taxon>Candidatus Aquicultor</taxon>
    </lineage>
</organism>
<accession>A0A2M7T7X6</accession>
<dbReference type="InterPro" id="IPR027417">
    <property type="entry name" value="P-loop_NTPase"/>
</dbReference>
<reference evidence="3" key="1">
    <citation type="submission" date="2017-09" db="EMBL/GenBank/DDBJ databases">
        <title>Depth-based differentiation of microbial function through sediment-hosted aquifers and enrichment of novel symbionts in the deep terrestrial subsurface.</title>
        <authorList>
            <person name="Probst A.J."/>
            <person name="Ladd B."/>
            <person name="Jarett J.K."/>
            <person name="Geller-Mcgrath D.E."/>
            <person name="Sieber C.M.K."/>
            <person name="Emerson J.B."/>
            <person name="Anantharaman K."/>
            <person name="Thomas B.C."/>
            <person name="Malmstrom R."/>
            <person name="Stieglmeier M."/>
            <person name="Klingl A."/>
            <person name="Woyke T."/>
            <person name="Ryan C.M."/>
            <person name="Banfield J.F."/>
        </authorList>
    </citation>
    <scope>NUCLEOTIDE SEQUENCE [LARGE SCALE GENOMIC DNA]</scope>
</reference>
<proteinExistence type="predicted"/>
<dbReference type="PANTHER" id="PTHR43356:SF2">
    <property type="entry name" value="PHOSPHATE ACETYLTRANSFERASE"/>
    <property type="match status" value="1"/>
</dbReference>
<evidence type="ECO:0000259" key="1">
    <source>
        <dbReference type="Pfam" id="PF07085"/>
    </source>
</evidence>
<dbReference type="SUPFAM" id="SSF75138">
    <property type="entry name" value="HprK N-terminal domain-like"/>
    <property type="match status" value="1"/>
</dbReference>
<name>A0A2M7T7X6_9ACTN</name>
<dbReference type="InterPro" id="IPR050500">
    <property type="entry name" value="Phos_Acetyltrans/Butyryltrans"/>
</dbReference>
<dbReference type="Proteomes" id="UP000230956">
    <property type="component" value="Unassembled WGS sequence"/>
</dbReference>
<protein>
    <submittedName>
        <fullName evidence="2">AAA domain-containing protein</fullName>
    </submittedName>
</protein>
<evidence type="ECO:0000313" key="2">
    <source>
        <dbReference type="EMBL" id="PIZ38851.1"/>
    </source>
</evidence>
<dbReference type="SUPFAM" id="SSF52540">
    <property type="entry name" value="P-loop containing nucleoside triphosphate hydrolases"/>
    <property type="match status" value="1"/>
</dbReference>
<dbReference type="Gene3D" id="3.40.1390.20">
    <property type="entry name" value="HprK N-terminal domain-like"/>
    <property type="match status" value="1"/>
</dbReference>
<dbReference type="InterPro" id="IPR028979">
    <property type="entry name" value="Ser_kin/Pase_Hpr-like_N_sf"/>
</dbReference>
<dbReference type="PANTHER" id="PTHR43356">
    <property type="entry name" value="PHOSPHATE ACETYLTRANSFERASE"/>
    <property type="match status" value="1"/>
</dbReference>
<dbReference type="Gene3D" id="3.40.50.300">
    <property type="entry name" value="P-loop containing nucleotide triphosphate hydrolases"/>
    <property type="match status" value="1"/>
</dbReference>
<dbReference type="InterPro" id="IPR010766">
    <property type="entry name" value="DRTGG"/>
</dbReference>
<comment type="caution">
    <text evidence="2">The sequence shown here is derived from an EMBL/GenBank/DDBJ whole genome shotgun (WGS) entry which is preliminary data.</text>
</comment>
<dbReference type="Pfam" id="PF13500">
    <property type="entry name" value="AAA_26"/>
    <property type="match status" value="1"/>
</dbReference>
<gene>
    <name evidence="2" type="ORF">COY37_05745</name>
</gene>
<feature type="domain" description="DRTGG" evidence="1">
    <location>
        <begin position="212"/>
        <end position="315"/>
    </location>
</feature>